<proteinExistence type="predicted"/>
<protein>
    <recommendedName>
        <fullName evidence="1">F-box domain-containing protein</fullName>
    </recommendedName>
</protein>
<accession>A0AAV8V0S4</accession>
<dbReference type="Proteomes" id="UP001157974">
    <property type="component" value="Unassembled WGS sequence"/>
</dbReference>
<evidence type="ECO:0000259" key="1">
    <source>
        <dbReference type="PROSITE" id="PS50181"/>
    </source>
</evidence>
<comment type="caution">
    <text evidence="2">The sequence shown here is derived from an EMBL/GenBank/DDBJ whole genome shotgun (WGS) entry which is preliminary data.</text>
</comment>
<evidence type="ECO:0000313" key="2">
    <source>
        <dbReference type="EMBL" id="KAJ8908465.1"/>
    </source>
</evidence>
<name>A0AAV8V0S4_9RHOD</name>
<keyword evidence="3" id="KW-1185">Reference proteome</keyword>
<dbReference type="EMBL" id="JAMWBK010000001">
    <property type="protein sequence ID" value="KAJ8908465.1"/>
    <property type="molecule type" value="Genomic_DNA"/>
</dbReference>
<dbReference type="Gene3D" id="3.80.10.10">
    <property type="entry name" value="Ribonuclease Inhibitor"/>
    <property type="match status" value="2"/>
</dbReference>
<dbReference type="InterPro" id="IPR001810">
    <property type="entry name" value="F-box_dom"/>
</dbReference>
<dbReference type="PROSITE" id="PS50181">
    <property type="entry name" value="FBOX"/>
    <property type="match status" value="1"/>
</dbReference>
<reference evidence="2 3" key="1">
    <citation type="journal article" date="2023" name="Nat. Commun.">
        <title>Origin of minicircular mitochondrial genomes in red algae.</title>
        <authorList>
            <person name="Lee Y."/>
            <person name="Cho C.H."/>
            <person name="Lee Y.M."/>
            <person name="Park S.I."/>
            <person name="Yang J.H."/>
            <person name="West J.A."/>
            <person name="Bhattacharya D."/>
            <person name="Yoon H.S."/>
        </authorList>
    </citation>
    <scope>NUCLEOTIDE SEQUENCE [LARGE SCALE GENOMIC DNA]</scope>
    <source>
        <strain evidence="2 3">CCMP1338</strain>
        <tissue evidence="2">Whole cell</tissue>
    </source>
</reference>
<dbReference type="SUPFAM" id="SSF52047">
    <property type="entry name" value="RNI-like"/>
    <property type="match status" value="1"/>
</dbReference>
<dbReference type="AlphaFoldDB" id="A0AAV8V0S4"/>
<dbReference type="PANTHER" id="PTHR47186:SF42">
    <property type="entry name" value="DISEASE RESISTANCE RPP13-LIKE PROTEIN 1"/>
    <property type="match status" value="1"/>
</dbReference>
<dbReference type="PANTHER" id="PTHR47186">
    <property type="entry name" value="LEUCINE-RICH REPEAT-CONTAINING PROTEIN 57"/>
    <property type="match status" value="1"/>
</dbReference>
<sequence>MEDQIISKVLRELSLEDLECKAGRVSAKWRVLTRDELAYRALQMGWMGPYMHWQSLKTSDLENAAGVEPFLLPAVVASLSCFRCRELQDNELQKSGRQSTAWLKIQENEKLFMEWLARTEEIISITLHEATNHSRSTLLPIFRRKSLKILRIHGSKWTSPYNNSFIPPNPSENLQVLELCRCDFLGADWGDLRDKCLPKLEKLSITDGLITREGASMIVQLELPSLRELTIYNRQPRFATEEKLSLADLAKASFFRNLTALRLSEICVEGFSFSELPRTLQLLLFSNKDAEPTAVPNASNFGHLSNLKELRVCGAGINGYLPLPKLESLSMYSGMDTRSFVSSYGQTLSSLKRLTISHSTLNLDSALDIASLPNLEVLKIDGCFPSFASVEPIFDGKFASKLRRLEITGTPLAARGLRRLVRSFRNLEELTVDGCSLDSFLLGPLTELKKLRCLDVSSNSPPQLIAADEPGDQSADIPEHNTQTILCTDLETSSGGPGRISSVFPGVEDLNVSQCSLLDMHMWNIAIAFPRLRRLQAGGGWYTHLSHLKPLAGTLKELAVFSNEELNAENILALPKLKVLHTYSMSNFLKLLEHESLVEVFVYCTAVHSDKHGAHNVDVHLKFEEAGIHLEFR</sequence>
<dbReference type="InterPro" id="IPR032675">
    <property type="entry name" value="LRR_dom_sf"/>
</dbReference>
<evidence type="ECO:0000313" key="3">
    <source>
        <dbReference type="Proteomes" id="UP001157974"/>
    </source>
</evidence>
<organism evidence="2 3">
    <name type="scientific">Rhodosorus marinus</name>
    <dbReference type="NCBI Taxonomy" id="101924"/>
    <lineage>
        <taxon>Eukaryota</taxon>
        <taxon>Rhodophyta</taxon>
        <taxon>Stylonematophyceae</taxon>
        <taxon>Stylonematales</taxon>
        <taxon>Stylonemataceae</taxon>
        <taxon>Rhodosorus</taxon>
    </lineage>
</organism>
<gene>
    <name evidence="2" type="ORF">NDN08_005174</name>
</gene>
<feature type="domain" description="F-box" evidence="1">
    <location>
        <begin position="1"/>
        <end position="42"/>
    </location>
</feature>